<dbReference type="InterPro" id="IPR028054">
    <property type="entry name" value="DUF4481"/>
</dbReference>
<organism evidence="4">
    <name type="scientific">Caenorhabditis brenneri</name>
    <name type="common">Nematode worm</name>
    <dbReference type="NCBI Taxonomy" id="135651"/>
    <lineage>
        <taxon>Eukaryota</taxon>
        <taxon>Metazoa</taxon>
        <taxon>Ecdysozoa</taxon>
        <taxon>Nematoda</taxon>
        <taxon>Chromadorea</taxon>
        <taxon>Rhabditida</taxon>
        <taxon>Rhabditina</taxon>
        <taxon>Rhabditomorpha</taxon>
        <taxon>Rhabditoidea</taxon>
        <taxon>Rhabditidae</taxon>
        <taxon>Peloderinae</taxon>
        <taxon>Caenorhabditis</taxon>
    </lineage>
</organism>
<protein>
    <submittedName>
        <fullName evidence="3">Uncharacterized protein</fullName>
    </submittedName>
</protein>
<dbReference type="AlphaFoldDB" id="G0M8M7"/>
<gene>
    <name evidence="3" type="ORF">CAEBREN_01040</name>
</gene>
<dbReference type="OMA" id="KDTRACC"/>
<proteinExistence type="predicted"/>
<dbReference type="PANTHER" id="PTHR31193:SF1">
    <property type="entry name" value="TRANSMEMBRANE PROTEIN 268"/>
    <property type="match status" value="1"/>
</dbReference>
<keyword evidence="4" id="KW-1185">Reference proteome</keyword>
<keyword evidence="2" id="KW-0472">Membrane</keyword>
<feature type="compositionally biased region" description="Basic and acidic residues" evidence="1">
    <location>
        <begin position="10"/>
        <end position="19"/>
    </location>
</feature>
<feature type="transmembrane region" description="Helical" evidence="2">
    <location>
        <begin position="235"/>
        <end position="256"/>
    </location>
</feature>
<dbReference type="EMBL" id="GL379786">
    <property type="protein sequence ID" value="EGT30065.1"/>
    <property type="molecule type" value="Genomic_DNA"/>
</dbReference>
<dbReference type="Proteomes" id="UP000008068">
    <property type="component" value="Unassembled WGS sequence"/>
</dbReference>
<dbReference type="FunCoup" id="G0M8M7">
    <property type="interactions" value="321"/>
</dbReference>
<evidence type="ECO:0000313" key="4">
    <source>
        <dbReference type="Proteomes" id="UP000008068"/>
    </source>
</evidence>
<reference evidence="4" key="1">
    <citation type="submission" date="2011-07" db="EMBL/GenBank/DDBJ databases">
        <authorList>
            <consortium name="Caenorhabditis brenneri Sequencing and Analysis Consortium"/>
            <person name="Wilson R.K."/>
        </authorList>
    </citation>
    <scope>NUCLEOTIDE SEQUENCE [LARGE SCALE GENOMIC DNA]</scope>
    <source>
        <strain evidence="4">PB2801</strain>
    </source>
</reference>
<evidence type="ECO:0000313" key="3">
    <source>
        <dbReference type="EMBL" id="EGT30065.1"/>
    </source>
</evidence>
<dbReference type="InParanoid" id="G0M8M7"/>
<accession>G0M8M7</accession>
<name>G0M8M7_CAEBE</name>
<keyword evidence="2" id="KW-1133">Transmembrane helix</keyword>
<dbReference type="eggNOG" id="ENOG502QVSM">
    <property type="taxonomic scope" value="Eukaryota"/>
</dbReference>
<keyword evidence="2" id="KW-0812">Transmembrane</keyword>
<feature type="compositionally biased region" description="Basic and acidic residues" evidence="1">
    <location>
        <begin position="41"/>
        <end position="50"/>
    </location>
</feature>
<dbReference type="PANTHER" id="PTHR31193">
    <property type="entry name" value="TRANSMEMBRANE PROTEIN C9ORF91"/>
    <property type="match status" value="1"/>
</dbReference>
<dbReference type="STRING" id="135651.G0M8M7"/>
<feature type="transmembrane region" description="Helical" evidence="2">
    <location>
        <begin position="207"/>
        <end position="229"/>
    </location>
</feature>
<evidence type="ECO:0000256" key="1">
    <source>
        <dbReference type="SAM" id="MobiDB-lite"/>
    </source>
</evidence>
<dbReference type="OrthoDB" id="8250049at2759"/>
<sequence>MSEPNAGSQKEWEKFDDVSLHNVKITDEEETPKNDGSQTEIKSEEKKESTPIKTQQEMNDPLQKDADSDEEIEVPPPSPQKPSAAHYEPRTLPVAPVPCMPVAPIAKPKPIYLDVCKLEDGVPGIPRASVISDPKNVNGKILATVFPDNIICDWITPPTYDPEEMPSILAIDIPTVKEFLDELTGQDYVLTVDTIVKDYRFRLFATIYSRIIAIWMTLWIALLAGTLLLQSKGGWPVMIWCLIWTVLLFVGIYACAMIRRRIRIGLNHVVEKANKIVVDRHFLTGVEDRGQLSCHKVVIHFIRFNVLECTAELIKQLKIRNSGGCVFGGAAQSEANDESIEREAAALILEYSQEFVKSVVKKRLIFPSKPIHGVSNYAPKHCKTQMCLCQFIDERKFNAKPRKWYVKYI</sequence>
<dbReference type="HOGENOM" id="CLU_633460_0_0_1"/>
<feature type="region of interest" description="Disordered" evidence="1">
    <location>
        <begin position="1"/>
        <end position="86"/>
    </location>
</feature>
<evidence type="ECO:0000256" key="2">
    <source>
        <dbReference type="SAM" id="Phobius"/>
    </source>
</evidence>